<protein>
    <recommendedName>
        <fullName evidence="8">tRNA-specific adenosine deaminase</fullName>
        <ecNumber evidence="8">3.5.4.33</ecNumber>
    </recommendedName>
</protein>
<feature type="domain" description="CMP/dCMP-type deaminase" evidence="10">
    <location>
        <begin position="34"/>
        <end position="145"/>
    </location>
</feature>
<feature type="binding site" evidence="8">
    <location>
        <position position="115"/>
    </location>
    <ligand>
        <name>Zn(2+)</name>
        <dbReference type="ChEBI" id="CHEBI:29105"/>
        <note>catalytic</note>
    </ligand>
</feature>
<evidence type="ECO:0000313" key="11">
    <source>
        <dbReference type="EMBL" id="MFC4700007.1"/>
    </source>
</evidence>
<comment type="caution">
    <text evidence="11">The sequence shown here is derived from an EMBL/GenBank/DDBJ whole genome shotgun (WGS) entry which is preliminary data.</text>
</comment>
<dbReference type="SUPFAM" id="SSF53927">
    <property type="entry name" value="Cytidine deaminase-like"/>
    <property type="match status" value="1"/>
</dbReference>
<comment type="cofactor">
    <cofactor evidence="8">
        <name>Zn(2+)</name>
        <dbReference type="ChEBI" id="CHEBI:29105"/>
    </cofactor>
    <text evidence="8">Binds 1 zinc ion per subunit.</text>
</comment>
<keyword evidence="3 8" id="KW-0819">tRNA processing</keyword>
<dbReference type="Gene3D" id="3.40.140.10">
    <property type="entry name" value="Cytidine Deaminase, domain 2"/>
    <property type="match status" value="1"/>
</dbReference>
<dbReference type="HAMAP" id="MF_00972">
    <property type="entry name" value="tRNA_aden_deaminase"/>
    <property type="match status" value="1"/>
</dbReference>
<evidence type="ECO:0000256" key="1">
    <source>
        <dbReference type="ARBA" id="ARBA00010669"/>
    </source>
</evidence>
<feature type="compositionally biased region" description="Low complexity" evidence="9">
    <location>
        <begin position="16"/>
        <end position="28"/>
    </location>
</feature>
<evidence type="ECO:0000259" key="10">
    <source>
        <dbReference type="PROSITE" id="PS51747"/>
    </source>
</evidence>
<accession>A0ABV9LU20</accession>
<evidence type="ECO:0000256" key="9">
    <source>
        <dbReference type="SAM" id="MobiDB-lite"/>
    </source>
</evidence>
<dbReference type="PANTHER" id="PTHR11079">
    <property type="entry name" value="CYTOSINE DEAMINASE FAMILY MEMBER"/>
    <property type="match status" value="1"/>
</dbReference>
<dbReference type="InterPro" id="IPR016192">
    <property type="entry name" value="APOBEC/CMP_deaminase_Zn-bd"/>
</dbReference>
<dbReference type="PROSITE" id="PS51747">
    <property type="entry name" value="CYT_DCMP_DEAMINASES_2"/>
    <property type="match status" value="1"/>
</dbReference>
<dbReference type="NCBIfam" id="NF008113">
    <property type="entry name" value="PRK10860.1"/>
    <property type="match status" value="1"/>
</dbReference>
<dbReference type="EC" id="3.5.4.33" evidence="8"/>
<keyword evidence="5 8" id="KW-0378">Hydrolase</keyword>
<dbReference type="Proteomes" id="UP001595897">
    <property type="component" value="Unassembled WGS sequence"/>
</dbReference>
<dbReference type="PANTHER" id="PTHR11079:SF202">
    <property type="entry name" value="TRNA-SPECIFIC ADENOSINE DEAMINASE"/>
    <property type="match status" value="1"/>
</dbReference>
<dbReference type="PROSITE" id="PS00903">
    <property type="entry name" value="CYT_DCMP_DEAMINASES_1"/>
    <property type="match status" value="1"/>
</dbReference>
<organism evidence="11 12">
    <name type="scientific">Glaciecola siphonariae</name>
    <dbReference type="NCBI Taxonomy" id="521012"/>
    <lineage>
        <taxon>Bacteria</taxon>
        <taxon>Pseudomonadati</taxon>
        <taxon>Pseudomonadota</taxon>
        <taxon>Gammaproteobacteria</taxon>
        <taxon>Alteromonadales</taxon>
        <taxon>Alteromonadaceae</taxon>
        <taxon>Glaciecola</taxon>
    </lineage>
</organism>
<keyword evidence="6 8" id="KW-0862">Zinc</keyword>
<evidence type="ECO:0000256" key="4">
    <source>
        <dbReference type="ARBA" id="ARBA00022723"/>
    </source>
</evidence>
<proteinExistence type="inferred from homology"/>
<name>A0ABV9LU20_9ALTE</name>
<evidence type="ECO:0000256" key="3">
    <source>
        <dbReference type="ARBA" id="ARBA00022694"/>
    </source>
</evidence>
<feature type="binding site" evidence="8">
    <location>
        <position position="118"/>
    </location>
    <ligand>
        <name>Zn(2+)</name>
        <dbReference type="ChEBI" id="CHEBI:29105"/>
        <note>catalytic</note>
    </ligand>
</feature>
<dbReference type="InterPro" id="IPR028883">
    <property type="entry name" value="tRNA_aden_deaminase"/>
</dbReference>
<dbReference type="InterPro" id="IPR002125">
    <property type="entry name" value="CMP_dCMP_dom"/>
</dbReference>
<evidence type="ECO:0000256" key="7">
    <source>
        <dbReference type="ARBA" id="ARBA00048045"/>
    </source>
</evidence>
<evidence type="ECO:0000256" key="6">
    <source>
        <dbReference type="ARBA" id="ARBA00022833"/>
    </source>
</evidence>
<evidence type="ECO:0000256" key="5">
    <source>
        <dbReference type="ARBA" id="ARBA00022801"/>
    </source>
</evidence>
<dbReference type="GO" id="GO:0052717">
    <property type="term" value="F:tRNA-specific adenosine-34 deaminase activity"/>
    <property type="evidence" value="ECO:0007669"/>
    <property type="project" value="UniProtKB-EC"/>
</dbReference>
<dbReference type="RefSeq" id="WP_382407056.1">
    <property type="nucleotide sequence ID" value="NZ_JBHSGU010000002.1"/>
</dbReference>
<comment type="similarity">
    <text evidence="1">Belongs to the cytidine and deoxycytidylate deaminase family. ADAT2 subfamily.</text>
</comment>
<keyword evidence="4 8" id="KW-0479">Metal-binding</keyword>
<reference evidence="12" key="1">
    <citation type="journal article" date="2019" name="Int. J. Syst. Evol. Microbiol.">
        <title>The Global Catalogue of Microorganisms (GCM) 10K type strain sequencing project: providing services to taxonomists for standard genome sequencing and annotation.</title>
        <authorList>
            <consortium name="The Broad Institute Genomics Platform"/>
            <consortium name="The Broad Institute Genome Sequencing Center for Infectious Disease"/>
            <person name="Wu L."/>
            <person name="Ma J."/>
        </authorList>
    </citation>
    <scope>NUCLEOTIDE SEQUENCE [LARGE SCALE GENOMIC DNA]</scope>
    <source>
        <strain evidence="12">KACC 12507</strain>
    </source>
</reference>
<gene>
    <name evidence="8 11" type="primary">tadA</name>
    <name evidence="11" type="ORF">ACFO4O_07570</name>
</gene>
<dbReference type="CDD" id="cd01285">
    <property type="entry name" value="nucleoside_deaminase"/>
    <property type="match status" value="1"/>
</dbReference>
<feature type="region of interest" description="Disordered" evidence="9">
    <location>
        <begin position="13"/>
        <end position="32"/>
    </location>
</feature>
<evidence type="ECO:0000313" key="12">
    <source>
        <dbReference type="Proteomes" id="UP001595897"/>
    </source>
</evidence>
<sequence>MCKKDRLTYESHVAKSSEASRAASAESSDTQVTEFDNQMMRHAIEQAKLAADEGEIPVGAVLVYNDEIIAWGRNQSITKLDPSAHAEMLAIKQGTMALGNYRLPGTTLYVTLEPCSMCAGLLVHARIDRLVFGAKDAKTGACGSISNIVQDARLNHQIKLSSGVLTEECSLMLSEFFRLRRAKKKALKKGEC</sequence>
<evidence type="ECO:0000256" key="2">
    <source>
        <dbReference type="ARBA" id="ARBA00011738"/>
    </source>
</evidence>
<keyword evidence="12" id="KW-1185">Reference proteome</keyword>
<evidence type="ECO:0000256" key="8">
    <source>
        <dbReference type="HAMAP-Rule" id="MF_00972"/>
    </source>
</evidence>
<feature type="active site" description="Proton donor" evidence="8">
    <location>
        <position position="87"/>
    </location>
</feature>
<dbReference type="Pfam" id="PF00383">
    <property type="entry name" value="dCMP_cyt_deam_1"/>
    <property type="match status" value="1"/>
</dbReference>
<feature type="binding site" evidence="8">
    <location>
        <position position="85"/>
    </location>
    <ligand>
        <name>Zn(2+)</name>
        <dbReference type="ChEBI" id="CHEBI:29105"/>
        <note>catalytic</note>
    </ligand>
</feature>
<dbReference type="InterPro" id="IPR016193">
    <property type="entry name" value="Cytidine_deaminase-like"/>
</dbReference>
<comment type="catalytic activity">
    <reaction evidence="7 8">
        <text>adenosine(34) in tRNA + H2O + H(+) = inosine(34) in tRNA + NH4(+)</text>
        <dbReference type="Rhea" id="RHEA:43168"/>
        <dbReference type="Rhea" id="RHEA-COMP:10373"/>
        <dbReference type="Rhea" id="RHEA-COMP:10374"/>
        <dbReference type="ChEBI" id="CHEBI:15377"/>
        <dbReference type="ChEBI" id="CHEBI:15378"/>
        <dbReference type="ChEBI" id="CHEBI:28938"/>
        <dbReference type="ChEBI" id="CHEBI:74411"/>
        <dbReference type="ChEBI" id="CHEBI:82852"/>
        <dbReference type="EC" id="3.5.4.33"/>
    </reaction>
</comment>
<dbReference type="EMBL" id="JBHSGU010000002">
    <property type="protein sequence ID" value="MFC4700007.1"/>
    <property type="molecule type" value="Genomic_DNA"/>
</dbReference>
<comment type="function">
    <text evidence="8">Catalyzes the deamination of adenosine to inosine at the wobble position 34 of tRNA(Arg2).</text>
</comment>
<comment type="subunit">
    <text evidence="2 8">Homodimer.</text>
</comment>